<reference evidence="5" key="2">
    <citation type="journal article" date="2021" name="PeerJ">
        <title>Extensive microbial diversity within the chicken gut microbiome revealed by metagenomics and culture.</title>
        <authorList>
            <person name="Gilroy R."/>
            <person name="Ravi A."/>
            <person name="Getino M."/>
            <person name="Pursley I."/>
            <person name="Horton D.L."/>
            <person name="Alikhan N.F."/>
            <person name="Baker D."/>
            <person name="Gharbi K."/>
            <person name="Hall N."/>
            <person name="Watson M."/>
            <person name="Adriaenssens E.M."/>
            <person name="Foster-Nyarko E."/>
            <person name="Jarju S."/>
            <person name="Secka A."/>
            <person name="Antonio M."/>
            <person name="Oren A."/>
            <person name="Chaudhuri R.R."/>
            <person name="La Ragione R."/>
            <person name="Hildebrand F."/>
            <person name="Pallen M.J."/>
        </authorList>
    </citation>
    <scope>NUCLEOTIDE SEQUENCE</scope>
    <source>
        <strain evidence="5">ChiSjej6B24-2974</strain>
    </source>
</reference>
<dbReference type="InterPro" id="IPR036388">
    <property type="entry name" value="WH-like_DNA-bd_sf"/>
</dbReference>
<dbReference type="PANTHER" id="PTHR38445:SF7">
    <property type="entry name" value="GNTR-FAMILY TRANSCRIPTIONAL REGULATOR"/>
    <property type="match status" value="1"/>
</dbReference>
<dbReference type="Gene3D" id="1.10.10.10">
    <property type="entry name" value="Winged helix-like DNA-binding domain superfamily/Winged helix DNA-binding domain"/>
    <property type="match status" value="1"/>
</dbReference>
<dbReference type="InterPro" id="IPR036390">
    <property type="entry name" value="WH_DNA-bd_sf"/>
</dbReference>
<dbReference type="GO" id="GO:0003677">
    <property type="term" value="F:DNA binding"/>
    <property type="evidence" value="ECO:0007669"/>
    <property type="project" value="UniProtKB-KW"/>
</dbReference>
<evidence type="ECO:0000313" key="6">
    <source>
        <dbReference type="Proteomes" id="UP000824260"/>
    </source>
</evidence>
<dbReference type="PROSITE" id="PS50949">
    <property type="entry name" value="HTH_GNTR"/>
    <property type="match status" value="1"/>
</dbReference>
<organism evidence="5 6">
    <name type="scientific">Candidatus Pullichristensenella stercorigallinarum</name>
    <dbReference type="NCBI Taxonomy" id="2840909"/>
    <lineage>
        <taxon>Bacteria</taxon>
        <taxon>Bacillati</taxon>
        <taxon>Bacillota</taxon>
        <taxon>Clostridia</taxon>
        <taxon>Candidatus Pullichristensenella</taxon>
    </lineage>
</organism>
<dbReference type="Proteomes" id="UP000824260">
    <property type="component" value="Unassembled WGS sequence"/>
</dbReference>
<dbReference type="InterPro" id="IPR000524">
    <property type="entry name" value="Tscrpt_reg_HTH_GntR"/>
</dbReference>
<gene>
    <name evidence="5" type="ORF">IAA52_02765</name>
</gene>
<dbReference type="AlphaFoldDB" id="A0A9D0ZK46"/>
<dbReference type="EMBL" id="DVFZ01000031">
    <property type="protein sequence ID" value="HIQ82005.1"/>
    <property type="molecule type" value="Genomic_DNA"/>
</dbReference>
<feature type="domain" description="HTH gntR-type" evidence="4">
    <location>
        <begin position="11"/>
        <end position="79"/>
    </location>
</feature>
<name>A0A9D0ZK46_9FIRM</name>
<dbReference type="SUPFAM" id="SSF46785">
    <property type="entry name" value="Winged helix' DNA-binding domain"/>
    <property type="match status" value="1"/>
</dbReference>
<dbReference type="Pfam" id="PF00392">
    <property type="entry name" value="GntR"/>
    <property type="match status" value="1"/>
</dbReference>
<evidence type="ECO:0000259" key="4">
    <source>
        <dbReference type="PROSITE" id="PS50949"/>
    </source>
</evidence>
<keyword evidence="1" id="KW-0805">Transcription regulation</keyword>
<dbReference type="SMART" id="SM00345">
    <property type="entry name" value="HTH_GNTR"/>
    <property type="match status" value="1"/>
</dbReference>
<dbReference type="GO" id="GO:0003700">
    <property type="term" value="F:DNA-binding transcription factor activity"/>
    <property type="evidence" value="ECO:0007669"/>
    <property type="project" value="InterPro"/>
</dbReference>
<evidence type="ECO:0000313" key="5">
    <source>
        <dbReference type="EMBL" id="HIQ82005.1"/>
    </source>
</evidence>
<reference evidence="5" key="1">
    <citation type="submission" date="2020-10" db="EMBL/GenBank/DDBJ databases">
        <authorList>
            <person name="Gilroy R."/>
        </authorList>
    </citation>
    <scope>NUCLEOTIDE SEQUENCE</scope>
    <source>
        <strain evidence="5">ChiSjej6B24-2974</strain>
    </source>
</reference>
<evidence type="ECO:0000256" key="2">
    <source>
        <dbReference type="ARBA" id="ARBA00023125"/>
    </source>
</evidence>
<evidence type="ECO:0000256" key="1">
    <source>
        <dbReference type="ARBA" id="ARBA00023015"/>
    </source>
</evidence>
<sequence length="127" mass="14247">MNLFIDNKSGAPIYEQICEQIKAQIISDALKEDEPLPSIRALAKDLRISVITTKRAYDELLQGGYVYAVAAKGYFVAQRNVELMREENLRSIEAHLTEVAKLAASCNLTREDIMTMYDVLSGEDESC</sequence>
<dbReference type="PANTHER" id="PTHR38445">
    <property type="entry name" value="HTH-TYPE TRANSCRIPTIONAL REPRESSOR YTRA"/>
    <property type="match status" value="1"/>
</dbReference>
<keyword evidence="3" id="KW-0804">Transcription</keyword>
<dbReference type="CDD" id="cd07377">
    <property type="entry name" value="WHTH_GntR"/>
    <property type="match status" value="1"/>
</dbReference>
<proteinExistence type="predicted"/>
<comment type="caution">
    <text evidence="5">The sequence shown here is derived from an EMBL/GenBank/DDBJ whole genome shotgun (WGS) entry which is preliminary data.</text>
</comment>
<accession>A0A9D0ZK46</accession>
<evidence type="ECO:0000256" key="3">
    <source>
        <dbReference type="ARBA" id="ARBA00023163"/>
    </source>
</evidence>
<protein>
    <submittedName>
        <fullName evidence="5">GntR family transcriptional regulator</fullName>
    </submittedName>
</protein>
<keyword evidence="2" id="KW-0238">DNA-binding</keyword>